<dbReference type="Gene3D" id="3.10.490.10">
    <property type="entry name" value="Gamma-glutamyl cyclotransferase-like"/>
    <property type="match status" value="1"/>
</dbReference>
<dbReference type="eggNOG" id="KOG4450">
    <property type="taxonomic scope" value="Eukaryota"/>
</dbReference>
<dbReference type="InterPro" id="IPR036568">
    <property type="entry name" value="GGCT-like_sf"/>
</dbReference>
<feature type="active site" description="Proton acceptor" evidence="2">
    <location>
        <position position="84"/>
    </location>
</feature>
<dbReference type="InParanoid" id="D6WQ54"/>
<dbReference type="PhylomeDB" id="D6WQ54"/>
<dbReference type="FunCoup" id="D6WQ54">
    <property type="interactions" value="169"/>
</dbReference>
<feature type="domain" description="Gamma-glutamylcyclotransferase AIG2-like" evidence="4">
    <location>
        <begin position="7"/>
        <end position="129"/>
    </location>
</feature>
<dbReference type="GO" id="GO:0005829">
    <property type="term" value="C:cytosol"/>
    <property type="evidence" value="ECO:0000318"/>
    <property type="project" value="GO_Central"/>
</dbReference>
<comment type="similarity">
    <text evidence="1 3">Belongs to the gamma-glutamylcyclotransferase family.</text>
</comment>
<evidence type="ECO:0000313" key="6">
    <source>
        <dbReference type="Proteomes" id="UP000007266"/>
    </source>
</evidence>
<proteinExistence type="inferred from homology"/>
<dbReference type="OMA" id="NEKLECW"/>
<protein>
    <recommendedName>
        <fullName evidence="3">Gamma-glutamylcyclotransferase family protein</fullName>
    </recommendedName>
</protein>
<dbReference type="EMBL" id="KQ971354">
    <property type="protein sequence ID" value="EFA06926.1"/>
    <property type="molecule type" value="Genomic_DNA"/>
</dbReference>
<dbReference type="Proteomes" id="UP000007266">
    <property type="component" value="Linkage group 7"/>
</dbReference>
<evidence type="ECO:0000259" key="4">
    <source>
        <dbReference type="Pfam" id="PF06094"/>
    </source>
</evidence>
<name>D6WQ54_TRICA</name>
<accession>D6WQ54</accession>
<dbReference type="SUPFAM" id="SSF110857">
    <property type="entry name" value="Gamma-glutamyl cyclotransferase-like"/>
    <property type="match status" value="1"/>
</dbReference>
<dbReference type="InterPro" id="IPR009288">
    <property type="entry name" value="AIG2-like_dom"/>
</dbReference>
<dbReference type="GO" id="GO:0061929">
    <property type="term" value="F:gamma-glutamylaminecyclotransferase activity"/>
    <property type="evidence" value="ECO:0007669"/>
    <property type="project" value="InterPro"/>
</dbReference>
<dbReference type="AlphaFoldDB" id="D6WQ54"/>
<organism evidence="5 6">
    <name type="scientific">Tribolium castaneum</name>
    <name type="common">Red flour beetle</name>
    <dbReference type="NCBI Taxonomy" id="7070"/>
    <lineage>
        <taxon>Eukaryota</taxon>
        <taxon>Metazoa</taxon>
        <taxon>Ecdysozoa</taxon>
        <taxon>Arthropoda</taxon>
        <taxon>Hexapoda</taxon>
        <taxon>Insecta</taxon>
        <taxon>Pterygota</taxon>
        <taxon>Neoptera</taxon>
        <taxon>Endopterygota</taxon>
        <taxon>Coleoptera</taxon>
        <taxon>Polyphaga</taxon>
        <taxon>Cucujiformia</taxon>
        <taxon>Tenebrionidae</taxon>
        <taxon>Tenebrionidae incertae sedis</taxon>
        <taxon>Tribolium</taxon>
    </lineage>
</organism>
<dbReference type="CDD" id="cd06661">
    <property type="entry name" value="GGCT_like"/>
    <property type="match status" value="1"/>
</dbReference>
<dbReference type="OrthoDB" id="113620at2759"/>
<evidence type="ECO:0000256" key="1">
    <source>
        <dbReference type="ARBA" id="ARBA00008861"/>
    </source>
</evidence>
<evidence type="ECO:0000256" key="3">
    <source>
        <dbReference type="RuleBase" id="RU367036"/>
    </source>
</evidence>
<dbReference type="Pfam" id="PF06094">
    <property type="entry name" value="GGACT"/>
    <property type="match status" value="1"/>
</dbReference>
<reference evidence="5 6" key="1">
    <citation type="journal article" date="2008" name="Nature">
        <title>The genome of the model beetle and pest Tribolium castaneum.</title>
        <authorList>
            <consortium name="Tribolium Genome Sequencing Consortium"/>
            <person name="Richards S."/>
            <person name="Gibbs R.A."/>
            <person name="Weinstock G.M."/>
            <person name="Brown S.J."/>
            <person name="Denell R."/>
            <person name="Beeman R.W."/>
            <person name="Gibbs R."/>
            <person name="Beeman R.W."/>
            <person name="Brown S.J."/>
            <person name="Bucher G."/>
            <person name="Friedrich M."/>
            <person name="Grimmelikhuijzen C.J."/>
            <person name="Klingler M."/>
            <person name="Lorenzen M."/>
            <person name="Richards S."/>
            <person name="Roth S."/>
            <person name="Schroder R."/>
            <person name="Tautz D."/>
            <person name="Zdobnov E.M."/>
            <person name="Muzny D."/>
            <person name="Gibbs R.A."/>
            <person name="Weinstock G.M."/>
            <person name="Attaway T."/>
            <person name="Bell S."/>
            <person name="Buhay C.J."/>
            <person name="Chandrabose M.N."/>
            <person name="Chavez D."/>
            <person name="Clerk-Blankenburg K.P."/>
            <person name="Cree A."/>
            <person name="Dao M."/>
            <person name="Davis C."/>
            <person name="Chacko J."/>
            <person name="Dinh H."/>
            <person name="Dugan-Rocha S."/>
            <person name="Fowler G."/>
            <person name="Garner T.T."/>
            <person name="Garnes J."/>
            <person name="Gnirke A."/>
            <person name="Hawes A."/>
            <person name="Hernandez J."/>
            <person name="Hines S."/>
            <person name="Holder M."/>
            <person name="Hume J."/>
            <person name="Jhangiani S.N."/>
            <person name="Joshi V."/>
            <person name="Khan Z.M."/>
            <person name="Jackson L."/>
            <person name="Kovar C."/>
            <person name="Kowis A."/>
            <person name="Lee S."/>
            <person name="Lewis L.R."/>
            <person name="Margolis J."/>
            <person name="Morgan M."/>
            <person name="Nazareth L.V."/>
            <person name="Nguyen N."/>
            <person name="Okwuonu G."/>
            <person name="Parker D."/>
            <person name="Richards S."/>
            <person name="Ruiz S.J."/>
            <person name="Santibanez J."/>
            <person name="Savard J."/>
            <person name="Scherer S.E."/>
            <person name="Schneider B."/>
            <person name="Sodergren E."/>
            <person name="Tautz D."/>
            <person name="Vattahil S."/>
            <person name="Villasana D."/>
            <person name="White C.S."/>
            <person name="Wright R."/>
            <person name="Park Y."/>
            <person name="Beeman R.W."/>
            <person name="Lord J."/>
            <person name="Oppert B."/>
            <person name="Lorenzen M."/>
            <person name="Brown S."/>
            <person name="Wang L."/>
            <person name="Savard J."/>
            <person name="Tautz D."/>
            <person name="Richards S."/>
            <person name="Weinstock G."/>
            <person name="Gibbs R.A."/>
            <person name="Liu Y."/>
            <person name="Worley K."/>
            <person name="Weinstock G."/>
            <person name="Elsik C.G."/>
            <person name="Reese J.T."/>
            <person name="Elhaik E."/>
            <person name="Landan G."/>
            <person name="Graur D."/>
            <person name="Arensburger P."/>
            <person name="Atkinson P."/>
            <person name="Beeman R.W."/>
            <person name="Beidler J."/>
            <person name="Brown S.J."/>
            <person name="Demuth J.P."/>
            <person name="Drury D.W."/>
            <person name="Du Y.Z."/>
            <person name="Fujiwara H."/>
            <person name="Lorenzen M."/>
            <person name="Maselli V."/>
            <person name="Osanai M."/>
            <person name="Park Y."/>
            <person name="Robertson H.M."/>
            <person name="Tu Z."/>
            <person name="Wang J.J."/>
            <person name="Wang S."/>
            <person name="Richards S."/>
            <person name="Song H."/>
            <person name="Zhang L."/>
            <person name="Sodergren E."/>
            <person name="Werner D."/>
            <person name="Stanke M."/>
            <person name="Morgenstern B."/>
            <person name="Solovyev V."/>
            <person name="Kosarev P."/>
            <person name="Brown G."/>
            <person name="Chen H.C."/>
            <person name="Ermolaeva O."/>
            <person name="Hlavina W."/>
            <person name="Kapustin Y."/>
            <person name="Kiryutin B."/>
            <person name="Kitts P."/>
            <person name="Maglott D."/>
            <person name="Pruitt K."/>
            <person name="Sapojnikov V."/>
            <person name="Souvorov A."/>
            <person name="Mackey A.J."/>
            <person name="Waterhouse R.M."/>
            <person name="Wyder S."/>
            <person name="Zdobnov E.M."/>
            <person name="Zdobnov E.M."/>
            <person name="Wyder S."/>
            <person name="Kriventseva E.V."/>
            <person name="Kadowaki T."/>
            <person name="Bork P."/>
            <person name="Aranda M."/>
            <person name="Bao R."/>
            <person name="Beermann A."/>
            <person name="Berns N."/>
            <person name="Bolognesi R."/>
            <person name="Bonneton F."/>
            <person name="Bopp D."/>
            <person name="Brown S.J."/>
            <person name="Bucher G."/>
            <person name="Butts T."/>
            <person name="Chaumot A."/>
            <person name="Denell R.E."/>
            <person name="Ferrier D.E."/>
            <person name="Friedrich M."/>
            <person name="Gordon C.M."/>
            <person name="Jindra M."/>
            <person name="Klingler M."/>
            <person name="Lan Q."/>
            <person name="Lattorff H.M."/>
            <person name="Laudet V."/>
            <person name="von Levetsow C."/>
            <person name="Liu Z."/>
            <person name="Lutz R."/>
            <person name="Lynch J.A."/>
            <person name="da Fonseca R.N."/>
            <person name="Posnien N."/>
            <person name="Reuter R."/>
            <person name="Roth S."/>
            <person name="Savard J."/>
            <person name="Schinko J.B."/>
            <person name="Schmitt C."/>
            <person name="Schoppmeier M."/>
            <person name="Schroder R."/>
            <person name="Shippy T.D."/>
            <person name="Simonnet F."/>
            <person name="Marques-Souza H."/>
            <person name="Tautz D."/>
            <person name="Tomoyasu Y."/>
            <person name="Trauner J."/>
            <person name="Van der Zee M."/>
            <person name="Vervoort M."/>
            <person name="Wittkopp N."/>
            <person name="Wimmer E.A."/>
            <person name="Yang X."/>
            <person name="Jones A.K."/>
            <person name="Sattelle D.B."/>
            <person name="Ebert P.R."/>
            <person name="Nelson D."/>
            <person name="Scott J.G."/>
            <person name="Beeman R.W."/>
            <person name="Muthukrishnan S."/>
            <person name="Kramer K.J."/>
            <person name="Arakane Y."/>
            <person name="Beeman R.W."/>
            <person name="Zhu Q."/>
            <person name="Hogenkamp D."/>
            <person name="Dixit R."/>
            <person name="Oppert B."/>
            <person name="Jiang H."/>
            <person name="Zou Z."/>
            <person name="Marshall J."/>
            <person name="Elpidina E."/>
            <person name="Vinokurov K."/>
            <person name="Oppert C."/>
            <person name="Zou Z."/>
            <person name="Evans J."/>
            <person name="Lu Z."/>
            <person name="Zhao P."/>
            <person name="Sumathipala N."/>
            <person name="Altincicek B."/>
            <person name="Vilcinskas A."/>
            <person name="Williams M."/>
            <person name="Hultmark D."/>
            <person name="Hetru C."/>
            <person name="Jiang H."/>
            <person name="Grimmelikhuijzen C.J."/>
            <person name="Hauser F."/>
            <person name="Cazzamali G."/>
            <person name="Williamson M."/>
            <person name="Park Y."/>
            <person name="Li B."/>
            <person name="Tanaka Y."/>
            <person name="Predel R."/>
            <person name="Neupert S."/>
            <person name="Schachtner J."/>
            <person name="Verleyen P."/>
            <person name="Raible F."/>
            <person name="Bork P."/>
            <person name="Friedrich M."/>
            <person name="Walden K.K."/>
            <person name="Robertson H.M."/>
            <person name="Angeli S."/>
            <person name="Foret S."/>
            <person name="Bucher G."/>
            <person name="Schuetz S."/>
            <person name="Maleszka R."/>
            <person name="Wimmer E.A."/>
            <person name="Beeman R.W."/>
            <person name="Lorenzen M."/>
            <person name="Tomoyasu Y."/>
            <person name="Miller S.C."/>
            <person name="Grossmann D."/>
            <person name="Bucher G."/>
        </authorList>
    </citation>
    <scope>NUCLEOTIDE SEQUENCE [LARGE SCALE GENOMIC DNA]</scope>
    <source>
        <strain evidence="5 6">Georgia GA2</strain>
    </source>
</reference>
<dbReference type="InterPro" id="IPR013024">
    <property type="entry name" value="GGCT-like"/>
</dbReference>
<dbReference type="HOGENOM" id="CLU_083466_1_0_1"/>
<dbReference type="PANTHER" id="PTHR12510">
    <property type="entry name" value="TROPONIN C-AKIN-1 PROTEIN"/>
    <property type="match status" value="1"/>
</dbReference>
<reference evidence="5 6" key="2">
    <citation type="journal article" date="2010" name="Nucleic Acids Res.">
        <title>BeetleBase in 2010: revisions to provide comprehensive genomic information for Tribolium castaneum.</title>
        <authorList>
            <person name="Kim H.S."/>
            <person name="Murphy T."/>
            <person name="Xia J."/>
            <person name="Caragea D."/>
            <person name="Park Y."/>
            <person name="Beeman R.W."/>
            <person name="Lorenzen M.D."/>
            <person name="Butcher S."/>
            <person name="Manak J.R."/>
            <person name="Brown S.J."/>
        </authorList>
    </citation>
    <scope>GENOME REANNOTATION</scope>
    <source>
        <strain evidence="5 6">Georgia GA2</strain>
    </source>
</reference>
<dbReference type="PANTHER" id="PTHR12510:SF4">
    <property type="entry name" value="GAMMA-GLUTAMYLAMINECYCLOTRANSFERASE"/>
    <property type="match status" value="1"/>
</dbReference>
<dbReference type="InterPro" id="IPR039126">
    <property type="entry name" value="GGACT"/>
</dbReference>
<evidence type="ECO:0000256" key="2">
    <source>
        <dbReference type="PIRSR" id="PIRSR639126-1"/>
    </source>
</evidence>
<gene>
    <name evidence="5" type="primary">AUGUSTUS-3.0.2_09875</name>
    <name evidence="5" type="ORF">TcasGA2_TC009875</name>
</gene>
<dbReference type="STRING" id="7070.D6WQ54"/>
<evidence type="ECO:0000313" key="5">
    <source>
        <dbReference type="EMBL" id="EFA06926.1"/>
    </source>
</evidence>
<keyword evidence="6" id="KW-1185">Reference proteome</keyword>
<sequence>MSRLHKVFVYGTLKKGEPNHNWFEKDSGYYKLISEAKTVEKYPLIIGTKYNIPFLLHSPGNGTNVRGEVYEVDDKVFANLDTLEDHPNFYIREERDVQLLNSNEKVKTWIYFIKDFKEELLNKTTYESYSNAGSHGLKYVERYLRGDTYDHKLDILKTVKS</sequence>